<reference evidence="2 3" key="1">
    <citation type="submission" date="2019-01" db="EMBL/GenBank/DDBJ databases">
        <title>Novel species of Nocardioides.</title>
        <authorList>
            <person name="Liu Q."/>
            <person name="X Y.-H."/>
        </authorList>
    </citation>
    <scope>NUCLEOTIDE SEQUENCE [LARGE SCALE GENOMIC DNA]</scope>
    <source>
        <strain evidence="2 3">HLT2-9</strain>
    </source>
</reference>
<name>A0A4Q2T9Y0_9ACTN</name>
<organism evidence="2 3">
    <name type="scientific">Nocardioides zhouii</name>
    <dbReference type="NCBI Taxonomy" id="1168729"/>
    <lineage>
        <taxon>Bacteria</taxon>
        <taxon>Bacillati</taxon>
        <taxon>Actinomycetota</taxon>
        <taxon>Actinomycetes</taxon>
        <taxon>Propionibacteriales</taxon>
        <taxon>Nocardioidaceae</taxon>
        <taxon>Nocardioides</taxon>
    </lineage>
</organism>
<proteinExistence type="predicted"/>
<feature type="region of interest" description="Disordered" evidence="1">
    <location>
        <begin position="1"/>
        <end position="62"/>
    </location>
</feature>
<dbReference type="OrthoDB" id="3789025at2"/>
<dbReference type="EMBL" id="SDWV01000001">
    <property type="protein sequence ID" value="RYC14821.1"/>
    <property type="molecule type" value="Genomic_DNA"/>
</dbReference>
<comment type="caution">
    <text evidence="2">The sequence shown here is derived from an EMBL/GenBank/DDBJ whole genome shotgun (WGS) entry which is preliminary data.</text>
</comment>
<dbReference type="Proteomes" id="UP000291101">
    <property type="component" value="Unassembled WGS sequence"/>
</dbReference>
<evidence type="ECO:0000256" key="1">
    <source>
        <dbReference type="SAM" id="MobiDB-lite"/>
    </source>
</evidence>
<gene>
    <name evidence="2" type="ORF">EUA94_01485</name>
</gene>
<sequence>MDNDTNEGQVSELAPEGDEPELISAGDSVAGQPDQESGEVEEGTQGPNAIPDDPTGEHPHQQ</sequence>
<dbReference type="AlphaFoldDB" id="A0A4Q2T9Y0"/>
<dbReference type="RefSeq" id="WP_129423978.1">
    <property type="nucleotide sequence ID" value="NZ_SDWV01000001.1"/>
</dbReference>
<protein>
    <submittedName>
        <fullName evidence="2">Uncharacterized protein</fullName>
    </submittedName>
</protein>
<evidence type="ECO:0000313" key="3">
    <source>
        <dbReference type="Proteomes" id="UP000291101"/>
    </source>
</evidence>
<keyword evidence="3" id="KW-1185">Reference proteome</keyword>
<accession>A0A4Q2T9Y0</accession>
<evidence type="ECO:0000313" key="2">
    <source>
        <dbReference type="EMBL" id="RYC14821.1"/>
    </source>
</evidence>